<organism evidence="3 4">
    <name type="scientific">Stylophora pistillata</name>
    <name type="common">Smooth cauliflower coral</name>
    <dbReference type="NCBI Taxonomy" id="50429"/>
    <lineage>
        <taxon>Eukaryota</taxon>
        <taxon>Metazoa</taxon>
        <taxon>Cnidaria</taxon>
        <taxon>Anthozoa</taxon>
        <taxon>Hexacorallia</taxon>
        <taxon>Scleractinia</taxon>
        <taxon>Astrocoeniina</taxon>
        <taxon>Pocilloporidae</taxon>
        <taxon>Stylophora</taxon>
    </lineage>
</organism>
<dbReference type="SMART" id="SM00164">
    <property type="entry name" value="TBC"/>
    <property type="match status" value="1"/>
</dbReference>
<dbReference type="SUPFAM" id="SSF47923">
    <property type="entry name" value="Ypt/Rab-GAP domain of gyp1p"/>
    <property type="match status" value="2"/>
</dbReference>
<dbReference type="EMBL" id="LSMT01000221">
    <property type="protein sequence ID" value="PFX23028.1"/>
    <property type="molecule type" value="Genomic_DNA"/>
</dbReference>
<dbReference type="Proteomes" id="UP000225706">
    <property type="component" value="Unassembled WGS sequence"/>
</dbReference>
<dbReference type="PROSITE" id="PS50086">
    <property type="entry name" value="TBC_RABGAP"/>
    <property type="match status" value="1"/>
</dbReference>
<gene>
    <name evidence="3" type="primary">Tbc1d20</name>
    <name evidence="3" type="ORF">AWC38_SpisGene12445</name>
</gene>
<accession>A0A2B4S387</accession>
<dbReference type="InterPro" id="IPR035969">
    <property type="entry name" value="Rab-GAP_TBC_sf"/>
</dbReference>
<keyword evidence="1" id="KW-0343">GTPase activation</keyword>
<dbReference type="GO" id="GO:0005096">
    <property type="term" value="F:GTPase activator activity"/>
    <property type="evidence" value="ECO:0007669"/>
    <property type="project" value="UniProtKB-KW"/>
</dbReference>
<feature type="domain" description="Rab-GAP TBC" evidence="2">
    <location>
        <begin position="73"/>
        <end position="268"/>
    </location>
</feature>
<proteinExistence type="predicted"/>
<sequence>MALAQREPQHYTYKRKVYVGKMKSQNSGIVGQMMYYLSEARLRGKIQRITDALDSDPVDVPILKDLSITADGYIAFDLRCKVWSKLLNVNTLEISRNKDNKDKEDNSELEQFRQHKYWRQVNLDVDRSHRRFPSEMKASRRLALQEQLVRIIMRVLCRNQDLHYYQGYHDVAVTLLLVAGEELAAALLEQMSLHQLRDFMEGSMEKTTKMLAFLHPIIEEADPELREFLVRSEVGQVFALSWLITWYGHVLKDFSTIVRLYDFFLATHPLMPVYFGAALVIRRRSEVLGGECEMSYVHHLLSRIPDDLPDYVEELITTAHSLFCKFPPEKLSGAVDRYLKESITVAKHKQFIRELEDQSPDSLLRKRKKQLALHTNNELEVSQNFQSATQTNPYMKFAVWTLTASVGTVALYVLSTAKQWI</sequence>
<dbReference type="STRING" id="50429.A0A2B4S387"/>
<protein>
    <submittedName>
        <fullName evidence="3">TBC1 domain family member 20</fullName>
    </submittedName>
</protein>
<evidence type="ECO:0000313" key="3">
    <source>
        <dbReference type="EMBL" id="PFX23028.1"/>
    </source>
</evidence>
<dbReference type="Pfam" id="PF00566">
    <property type="entry name" value="RabGAP-TBC"/>
    <property type="match status" value="1"/>
</dbReference>
<dbReference type="InterPro" id="IPR045913">
    <property type="entry name" value="TBC20/Gyp8-like"/>
</dbReference>
<comment type="caution">
    <text evidence="3">The sequence shown here is derived from an EMBL/GenBank/DDBJ whole genome shotgun (WGS) entry which is preliminary data.</text>
</comment>
<evidence type="ECO:0000259" key="2">
    <source>
        <dbReference type="PROSITE" id="PS50086"/>
    </source>
</evidence>
<dbReference type="Gene3D" id="1.10.8.1310">
    <property type="match status" value="1"/>
</dbReference>
<dbReference type="OrthoDB" id="206700at2759"/>
<dbReference type="GO" id="GO:0005789">
    <property type="term" value="C:endoplasmic reticulum membrane"/>
    <property type="evidence" value="ECO:0007669"/>
    <property type="project" value="TreeGrafter"/>
</dbReference>
<evidence type="ECO:0000313" key="4">
    <source>
        <dbReference type="Proteomes" id="UP000225706"/>
    </source>
</evidence>
<name>A0A2B4S387_STYPI</name>
<evidence type="ECO:0000256" key="1">
    <source>
        <dbReference type="ARBA" id="ARBA00022468"/>
    </source>
</evidence>
<reference evidence="4" key="1">
    <citation type="journal article" date="2017" name="bioRxiv">
        <title>Comparative analysis of the genomes of Stylophora pistillata and Acropora digitifera provides evidence for extensive differences between species of corals.</title>
        <authorList>
            <person name="Voolstra C.R."/>
            <person name="Li Y."/>
            <person name="Liew Y.J."/>
            <person name="Baumgarten S."/>
            <person name="Zoccola D."/>
            <person name="Flot J.-F."/>
            <person name="Tambutte S."/>
            <person name="Allemand D."/>
            <person name="Aranda M."/>
        </authorList>
    </citation>
    <scope>NUCLEOTIDE SEQUENCE [LARGE SCALE GENOMIC DNA]</scope>
</reference>
<dbReference type="FunFam" id="1.10.8.1310:FF:000001">
    <property type="entry name" value="TBC1 domain family, member 20"/>
    <property type="match status" value="1"/>
</dbReference>
<dbReference type="PANTHER" id="PTHR20913:SF7">
    <property type="entry name" value="RE60063P"/>
    <property type="match status" value="1"/>
</dbReference>
<keyword evidence="4" id="KW-1185">Reference proteome</keyword>
<dbReference type="Gene3D" id="1.10.472.80">
    <property type="entry name" value="Ypt/Rab-GAP domain of gyp1p, domain 3"/>
    <property type="match status" value="1"/>
</dbReference>
<dbReference type="AlphaFoldDB" id="A0A2B4S387"/>
<dbReference type="PANTHER" id="PTHR20913">
    <property type="entry name" value="TBC1 DOMAIN FAMILY MEMBER 20/GTPASE"/>
    <property type="match status" value="1"/>
</dbReference>
<dbReference type="InterPro" id="IPR000195">
    <property type="entry name" value="Rab-GAP-TBC_dom"/>
</dbReference>
<dbReference type="GO" id="GO:0006888">
    <property type="term" value="P:endoplasmic reticulum to Golgi vesicle-mediated transport"/>
    <property type="evidence" value="ECO:0007669"/>
    <property type="project" value="TreeGrafter"/>
</dbReference>